<feature type="region of interest" description="Disordered" evidence="5">
    <location>
        <begin position="495"/>
        <end position="520"/>
    </location>
</feature>
<dbReference type="Pfam" id="PF01565">
    <property type="entry name" value="FAD_binding_4"/>
    <property type="match status" value="1"/>
</dbReference>
<dbReference type="InterPro" id="IPR016171">
    <property type="entry name" value="Vanillyl_alc_oxidase_C-sub2"/>
</dbReference>
<dbReference type="Gene3D" id="3.30.70.2190">
    <property type="match status" value="1"/>
</dbReference>
<keyword evidence="2" id="KW-0285">Flavoprotein</keyword>
<dbReference type="SUPFAM" id="SSF55103">
    <property type="entry name" value="FAD-linked oxidases, C-terminal domain"/>
    <property type="match status" value="1"/>
</dbReference>
<keyword evidence="4" id="KW-0560">Oxidoreductase</keyword>
<dbReference type="InterPro" id="IPR016166">
    <property type="entry name" value="FAD-bd_PCMH"/>
</dbReference>
<dbReference type="AlphaFoldDB" id="A0A3L7JCG1"/>
<feature type="compositionally biased region" description="Basic and acidic residues" evidence="5">
    <location>
        <begin position="511"/>
        <end position="520"/>
    </location>
</feature>
<dbReference type="Gene3D" id="1.10.45.10">
    <property type="entry name" value="Vanillyl-alcohol Oxidase, Chain A, domain 4"/>
    <property type="match status" value="1"/>
</dbReference>
<dbReference type="Pfam" id="PF02913">
    <property type="entry name" value="FAD-oxidase_C"/>
    <property type="match status" value="1"/>
</dbReference>
<dbReference type="InterPro" id="IPR006094">
    <property type="entry name" value="Oxid_FAD_bind_N"/>
</dbReference>
<comment type="caution">
    <text evidence="7">The sequence shown here is derived from an EMBL/GenBank/DDBJ whole genome shotgun (WGS) entry which is preliminary data.</text>
</comment>
<dbReference type="InterPro" id="IPR016169">
    <property type="entry name" value="FAD-bd_PCMH_sub2"/>
</dbReference>
<protein>
    <submittedName>
        <fullName evidence="7">FAD-binding protein</fullName>
    </submittedName>
</protein>
<evidence type="ECO:0000313" key="8">
    <source>
        <dbReference type="Proteomes" id="UP000281094"/>
    </source>
</evidence>
<dbReference type="Gene3D" id="3.30.70.2740">
    <property type="match status" value="1"/>
</dbReference>
<sequence>MEFPAARCSVSVSHGRSDGGFTLSSIQFLKPDPSILARRDDIVSSLRSVLAGEAVISDPVELRAFETDGFTAYRRVPLAVALPSTTEEVAAVMKALARQKVPVVARGAGTSLCGGAIPQEDAVIVSLTRMNRILEIDYPNRLARVQAGVTNLSISDAVAADGFFYAPDPSSQLACTIGGNIGMNSGGAHCLKYGVTTNNLLGVTIVLYDGTVVRLGEGELDSAGLDLLGLVCGSEGQLGLVTEALVRLVAKPAGAQPVLFGFGSSEKAGDCVADVIAAGIIPVAIEFMDKEAIAICEAFAQAGYPLDAEALLIVEVEGSDKEMADQLGRIVEIARKHDVETIKESQSATEAALIWKGRKSAFGATGRIADYICMDGTVPLSQLAYVLKETGEIVKRYGLRAANVFHAGDGNMHPLILYDVNDPEEREKAEAAGMDVLRLCVDAGGCLTGEHGVGIEKRELMTHQYDEVDLNHMKAVRSAFDPNWVLNPSKVFPLAGQGETDGGKPMTSPLGHDEPMEAAE</sequence>
<dbReference type="Proteomes" id="UP000281094">
    <property type="component" value="Unassembled WGS sequence"/>
</dbReference>
<dbReference type="InterPro" id="IPR004113">
    <property type="entry name" value="FAD-bd_oxidored_4_C"/>
</dbReference>
<dbReference type="PANTHER" id="PTHR42934:SF1">
    <property type="entry name" value="GLYCOLATE OXIDASE SUBUNIT GLCD"/>
    <property type="match status" value="1"/>
</dbReference>
<evidence type="ECO:0000259" key="6">
    <source>
        <dbReference type="PROSITE" id="PS51387"/>
    </source>
</evidence>
<dbReference type="InterPro" id="IPR036318">
    <property type="entry name" value="FAD-bd_PCMH-like_sf"/>
</dbReference>
<name>A0A3L7JCG1_9HYPH</name>
<organism evidence="7 8">
    <name type="scientific">Notoacmeibacter ruber</name>
    <dbReference type="NCBI Taxonomy" id="2670375"/>
    <lineage>
        <taxon>Bacteria</taxon>
        <taxon>Pseudomonadati</taxon>
        <taxon>Pseudomonadota</taxon>
        <taxon>Alphaproteobacteria</taxon>
        <taxon>Hyphomicrobiales</taxon>
        <taxon>Notoacmeibacteraceae</taxon>
        <taxon>Notoacmeibacter</taxon>
    </lineage>
</organism>
<dbReference type="GO" id="GO:0071949">
    <property type="term" value="F:FAD binding"/>
    <property type="evidence" value="ECO:0007669"/>
    <property type="project" value="InterPro"/>
</dbReference>
<feature type="domain" description="FAD-binding PCMH-type" evidence="6">
    <location>
        <begin position="73"/>
        <end position="251"/>
    </location>
</feature>
<evidence type="ECO:0000256" key="5">
    <source>
        <dbReference type="SAM" id="MobiDB-lite"/>
    </source>
</evidence>
<dbReference type="PROSITE" id="PS51387">
    <property type="entry name" value="FAD_PCMH"/>
    <property type="match status" value="1"/>
</dbReference>
<comment type="cofactor">
    <cofactor evidence="1">
        <name>FAD</name>
        <dbReference type="ChEBI" id="CHEBI:57692"/>
    </cofactor>
</comment>
<dbReference type="PANTHER" id="PTHR42934">
    <property type="entry name" value="GLYCOLATE OXIDASE SUBUNIT GLCD"/>
    <property type="match status" value="1"/>
</dbReference>
<gene>
    <name evidence="7" type="ORF">D8780_02525</name>
</gene>
<dbReference type="EMBL" id="RCWN01000001">
    <property type="protein sequence ID" value="RLQ87251.1"/>
    <property type="molecule type" value="Genomic_DNA"/>
</dbReference>
<evidence type="ECO:0000256" key="1">
    <source>
        <dbReference type="ARBA" id="ARBA00001974"/>
    </source>
</evidence>
<dbReference type="GO" id="GO:0016491">
    <property type="term" value="F:oxidoreductase activity"/>
    <property type="evidence" value="ECO:0007669"/>
    <property type="project" value="UniProtKB-KW"/>
</dbReference>
<evidence type="ECO:0000313" key="7">
    <source>
        <dbReference type="EMBL" id="RLQ87251.1"/>
    </source>
</evidence>
<accession>A0A3L7JCG1</accession>
<proteinExistence type="predicted"/>
<keyword evidence="8" id="KW-1185">Reference proteome</keyword>
<evidence type="ECO:0000256" key="3">
    <source>
        <dbReference type="ARBA" id="ARBA00022827"/>
    </source>
</evidence>
<keyword evidence="3" id="KW-0274">FAD</keyword>
<dbReference type="RefSeq" id="WP_121644218.1">
    <property type="nucleotide sequence ID" value="NZ_RCWN01000001.1"/>
</dbReference>
<dbReference type="InterPro" id="IPR051914">
    <property type="entry name" value="FAD-linked_OxidoTrans_Type4"/>
</dbReference>
<reference evidence="7 8" key="1">
    <citation type="submission" date="2018-10" db="EMBL/GenBank/DDBJ databases">
        <title>Notoacmeibacter sp. M2BS9Y-3-1, whole genome shotgun sequence.</title>
        <authorList>
            <person name="Tuo L."/>
        </authorList>
    </citation>
    <scope>NUCLEOTIDE SEQUENCE [LARGE SCALE GENOMIC DNA]</scope>
    <source>
        <strain evidence="7 8">M2BS9Y-3-1</strain>
    </source>
</reference>
<dbReference type="Gene3D" id="3.30.465.10">
    <property type="match status" value="1"/>
</dbReference>
<dbReference type="SUPFAM" id="SSF56176">
    <property type="entry name" value="FAD-binding/transporter-associated domain-like"/>
    <property type="match status" value="1"/>
</dbReference>
<evidence type="ECO:0000256" key="2">
    <source>
        <dbReference type="ARBA" id="ARBA00022630"/>
    </source>
</evidence>
<evidence type="ECO:0000256" key="4">
    <source>
        <dbReference type="ARBA" id="ARBA00023002"/>
    </source>
</evidence>
<dbReference type="InterPro" id="IPR016164">
    <property type="entry name" value="FAD-linked_Oxase-like_C"/>
</dbReference>